<protein>
    <submittedName>
        <fullName evidence="4">16S rRNA (Guanine(966)-N(2))-methyltransferase RsmD</fullName>
        <ecNumber evidence="4">2.1.1.171</ecNumber>
    </submittedName>
</protein>
<feature type="region of interest" description="Disordered" evidence="3">
    <location>
        <begin position="193"/>
        <end position="219"/>
    </location>
</feature>
<sequence>MTRVIAGVAGGKRLAVPGGSGTRPTSDRAREGLFGTVLSEFGSLAGLHAADLYAGSGAVGLEALSRGAQSVLLVESDARAVEVIRANIAAVGLPGARVRQERVERVLARPADARFDLVFADPPYPVSEAAVTEMLARLSGWLSPDALVVVERATRSGPFEWPPGYARGKSRRYGEATFWYGWYGTGAAADQADRADRAGQQDQAAREPTFDALPWAHEE</sequence>
<keyword evidence="1 4" id="KW-0489">Methyltransferase</keyword>
<dbReference type="Gene3D" id="3.40.50.150">
    <property type="entry name" value="Vaccinia Virus protein VP39"/>
    <property type="match status" value="1"/>
</dbReference>
<feature type="compositionally biased region" description="Basic and acidic residues" evidence="3">
    <location>
        <begin position="193"/>
        <end position="209"/>
    </location>
</feature>
<keyword evidence="5" id="KW-1185">Reference proteome</keyword>
<dbReference type="SUPFAM" id="SSF53335">
    <property type="entry name" value="S-adenosyl-L-methionine-dependent methyltransferases"/>
    <property type="match status" value="1"/>
</dbReference>
<evidence type="ECO:0000256" key="3">
    <source>
        <dbReference type="SAM" id="MobiDB-lite"/>
    </source>
</evidence>
<dbReference type="GO" id="GO:0003676">
    <property type="term" value="F:nucleic acid binding"/>
    <property type="evidence" value="ECO:0007669"/>
    <property type="project" value="InterPro"/>
</dbReference>
<dbReference type="AlphaFoldDB" id="A0A6P2C4V7"/>
<dbReference type="GO" id="GO:0052913">
    <property type="term" value="F:16S rRNA (guanine(966)-N(2))-methyltransferase activity"/>
    <property type="evidence" value="ECO:0007669"/>
    <property type="project" value="UniProtKB-EC"/>
</dbReference>
<evidence type="ECO:0000256" key="1">
    <source>
        <dbReference type="ARBA" id="ARBA00022603"/>
    </source>
</evidence>
<organism evidence="4 5">
    <name type="scientific">Trebonia kvetii</name>
    <dbReference type="NCBI Taxonomy" id="2480626"/>
    <lineage>
        <taxon>Bacteria</taxon>
        <taxon>Bacillati</taxon>
        <taxon>Actinomycetota</taxon>
        <taxon>Actinomycetes</taxon>
        <taxon>Streptosporangiales</taxon>
        <taxon>Treboniaceae</taxon>
        <taxon>Trebonia</taxon>
    </lineage>
</organism>
<evidence type="ECO:0000313" key="4">
    <source>
        <dbReference type="EMBL" id="TVZ06459.1"/>
    </source>
</evidence>
<accession>A0A6P2C4V7</accession>
<dbReference type="InterPro" id="IPR029063">
    <property type="entry name" value="SAM-dependent_MTases_sf"/>
</dbReference>
<dbReference type="Pfam" id="PF03602">
    <property type="entry name" value="Cons_hypoth95"/>
    <property type="match status" value="1"/>
</dbReference>
<dbReference type="PANTHER" id="PTHR43542:SF1">
    <property type="entry name" value="METHYLTRANSFERASE"/>
    <property type="match status" value="1"/>
</dbReference>
<dbReference type="OrthoDB" id="9803017at2"/>
<evidence type="ECO:0000313" key="5">
    <source>
        <dbReference type="Proteomes" id="UP000460272"/>
    </source>
</evidence>
<dbReference type="EMBL" id="RPFW01000001">
    <property type="protein sequence ID" value="TVZ06459.1"/>
    <property type="molecule type" value="Genomic_DNA"/>
</dbReference>
<keyword evidence="2 4" id="KW-0808">Transferase</keyword>
<dbReference type="InterPro" id="IPR004398">
    <property type="entry name" value="RNA_MeTrfase_RsmD"/>
</dbReference>
<evidence type="ECO:0000256" key="2">
    <source>
        <dbReference type="ARBA" id="ARBA00022679"/>
    </source>
</evidence>
<dbReference type="RefSeq" id="WP_145851214.1">
    <property type="nucleotide sequence ID" value="NZ_RPFW01000001.1"/>
</dbReference>
<dbReference type="EC" id="2.1.1.171" evidence="4"/>
<dbReference type="Proteomes" id="UP000460272">
    <property type="component" value="Unassembled WGS sequence"/>
</dbReference>
<dbReference type="PIRSF" id="PIRSF004553">
    <property type="entry name" value="CHP00095"/>
    <property type="match status" value="1"/>
</dbReference>
<dbReference type="CDD" id="cd02440">
    <property type="entry name" value="AdoMet_MTases"/>
    <property type="match status" value="1"/>
</dbReference>
<gene>
    <name evidence="4" type="primary">rsmD</name>
    <name evidence="4" type="ORF">EAS64_03285</name>
</gene>
<dbReference type="NCBIfam" id="TIGR00095">
    <property type="entry name" value="16S rRNA (guanine(966)-N(2))-methyltransferase RsmD"/>
    <property type="match status" value="1"/>
</dbReference>
<reference evidence="4 5" key="1">
    <citation type="submission" date="2018-11" db="EMBL/GenBank/DDBJ databases">
        <title>Trebonia kvetii gen.nov., sp.nov., a novel acidophilic actinobacterium, and proposal of the new actinobacterial family Treboniaceae fam. nov.</title>
        <authorList>
            <person name="Rapoport D."/>
            <person name="Sagova-Mareckova M."/>
            <person name="Sedlacek I."/>
            <person name="Provaznik J."/>
            <person name="Kralova S."/>
            <person name="Pavlinic D."/>
            <person name="Benes V."/>
            <person name="Kopecky J."/>
        </authorList>
    </citation>
    <scope>NUCLEOTIDE SEQUENCE [LARGE SCALE GENOMIC DNA]</scope>
    <source>
        <strain evidence="4 5">15Tr583</strain>
    </source>
</reference>
<name>A0A6P2C4V7_9ACTN</name>
<comment type="caution">
    <text evidence="4">The sequence shown here is derived from an EMBL/GenBank/DDBJ whole genome shotgun (WGS) entry which is preliminary data.</text>
</comment>
<dbReference type="InterPro" id="IPR002052">
    <property type="entry name" value="DNA_methylase_N6_adenine_CS"/>
</dbReference>
<dbReference type="PANTHER" id="PTHR43542">
    <property type="entry name" value="METHYLTRANSFERASE"/>
    <property type="match status" value="1"/>
</dbReference>
<proteinExistence type="predicted"/>
<dbReference type="PROSITE" id="PS00092">
    <property type="entry name" value="N6_MTASE"/>
    <property type="match status" value="1"/>
</dbReference>